<comment type="caution">
    <text evidence="3">The sequence shown here is derived from an EMBL/GenBank/DDBJ whole genome shotgun (WGS) entry which is preliminary data.</text>
</comment>
<feature type="chain" id="PRO_5007384884" evidence="1">
    <location>
        <begin position="20"/>
        <end position="327"/>
    </location>
</feature>
<evidence type="ECO:0000313" key="3">
    <source>
        <dbReference type="EMBL" id="TLD91875.1"/>
    </source>
</evidence>
<dbReference type="EMBL" id="QBIU01000001">
    <property type="protein sequence ID" value="MWV68756.1"/>
    <property type="molecule type" value="Genomic_DNA"/>
</dbReference>
<feature type="signal peptide" evidence="1">
    <location>
        <begin position="1"/>
        <end position="19"/>
    </location>
</feature>
<evidence type="ECO:0000256" key="1">
    <source>
        <dbReference type="SAM" id="SignalP"/>
    </source>
</evidence>
<reference evidence="3 4" key="1">
    <citation type="journal article" date="2014" name="Genome Announc.">
        <title>Draft genome sequences of eight enterohepatic helicobacter species isolated from both laboratory and wild rodents.</title>
        <authorList>
            <person name="Sheh A."/>
            <person name="Shen Z."/>
            <person name="Fox J.G."/>
        </authorList>
    </citation>
    <scope>NUCLEOTIDE SEQUENCE [LARGE SCALE GENOMIC DNA]</scope>
    <source>
        <strain evidence="3 4">MIT 97-6194</strain>
    </source>
</reference>
<reference evidence="3 4" key="2">
    <citation type="journal article" date="2016" name="Infect. Immun.">
        <title>Helicobacter saguini, a Novel Helicobacter Isolated from Cotton-Top Tamarins with Ulcerative Colitis, Has Proinflammatory Properties and Induces Typhlocolitis and Dysplasia in Gnotobiotic IL-10-/- Mice.</title>
        <authorList>
            <person name="Shen Z."/>
            <person name="Mannion A."/>
            <person name="Whary M.T."/>
            <person name="Muthupalani S."/>
            <person name="Sheh A."/>
            <person name="Feng Y."/>
            <person name="Gong G."/>
            <person name="Vandamme P."/>
            <person name="Holcombe H.R."/>
            <person name="Paster B.J."/>
            <person name="Fox J.G."/>
        </authorList>
    </citation>
    <scope>NUCLEOTIDE SEQUENCE [LARGE SCALE GENOMIC DNA]</scope>
    <source>
        <strain evidence="3 4">MIT 97-6194</strain>
    </source>
</reference>
<evidence type="ECO:0000313" key="4">
    <source>
        <dbReference type="Proteomes" id="UP000029714"/>
    </source>
</evidence>
<dbReference type="AlphaFoldDB" id="A0A099BB18"/>
<keyword evidence="4" id="KW-1185">Reference proteome</keyword>
<protein>
    <submittedName>
        <fullName evidence="3">Uncharacterized protein</fullName>
    </submittedName>
</protein>
<proteinExistence type="predicted"/>
<dbReference type="OrthoDB" id="5330032at2"/>
<gene>
    <name evidence="2" type="ORF">DCO61_01610</name>
    <name evidence="3" type="ORF">LS64_011165</name>
</gene>
<dbReference type="RefSeq" id="WP_034570198.1">
    <property type="nucleotide sequence ID" value="NZ_JRMP02000026.1"/>
</dbReference>
<name>A0A099BB18_9HELI</name>
<organism evidence="3 4">
    <name type="scientific">Helicobacter saguini</name>
    <dbReference type="NCBI Taxonomy" id="1548018"/>
    <lineage>
        <taxon>Bacteria</taxon>
        <taxon>Pseudomonadati</taxon>
        <taxon>Campylobacterota</taxon>
        <taxon>Epsilonproteobacteria</taxon>
        <taxon>Campylobacterales</taxon>
        <taxon>Helicobacteraceae</taxon>
        <taxon>Helicobacter</taxon>
    </lineage>
</organism>
<evidence type="ECO:0000313" key="5">
    <source>
        <dbReference type="Proteomes" id="UP000477070"/>
    </source>
</evidence>
<evidence type="ECO:0000313" key="2">
    <source>
        <dbReference type="EMBL" id="MWV68756.1"/>
    </source>
</evidence>
<dbReference type="Proteomes" id="UP000477070">
    <property type="component" value="Unassembled WGS sequence"/>
</dbReference>
<sequence>MKKLVLISLLLLNSLFLQARGITNEEISAYFNEFVSEYPALKWSGFFSIESNTRSPVNALNNDISTDISGVSNIVTNDVLSGSQNGFKNVNLNNLKGNFKNTESSEYKSLQKSGLHISNCVDNECEISYNDYTDYKSGFAPLPECYSPQKLVVLDGTHAKVGDTSLKIIDDKLQVYGTLTFTCDDSVVMQNLERVGVERDLLEVSTYEISLRDVSLSAHFNYPINLNCITRARFSEKQLCVEPFLSDSYSFNQFFIFLAARAPDSFRHPNSIYINYRKMQSEISMCEHSKYRIDCIYAALGKFDSKIKDNLIINKSPHIAVHYTLMK</sequence>
<reference evidence="2 5" key="4">
    <citation type="submission" date="2019-12" db="EMBL/GenBank/DDBJ databases">
        <title>Multi-Generational Helicobacter saguini Isolates.</title>
        <authorList>
            <person name="Mannion A."/>
            <person name="Shen Z."/>
            <person name="Fox J.G."/>
        </authorList>
    </citation>
    <scope>NUCLEOTIDE SEQUENCE [LARGE SCALE GENOMIC DNA]</scope>
    <source>
        <strain evidence="2">16-048</strain>
        <strain evidence="5">16-048 (F4)</strain>
    </source>
</reference>
<dbReference type="Proteomes" id="UP000029714">
    <property type="component" value="Unassembled WGS sequence"/>
</dbReference>
<dbReference type="EMBL" id="JRMP02000026">
    <property type="protein sequence ID" value="TLD91875.1"/>
    <property type="molecule type" value="Genomic_DNA"/>
</dbReference>
<reference evidence="3" key="3">
    <citation type="submission" date="2018-04" db="EMBL/GenBank/DDBJ databases">
        <authorList>
            <person name="Sheh A."/>
            <person name="Shen Z."/>
            <person name="Mannion A.J."/>
            <person name="Fox J.G."/>
        </authorList>
    </citation>
    <scope>NUCLEOTIDE SEQUENCE</scope>
    <source>
        <strain evidence="3">MIT 97-6194</strain>
    </source>
</reference>
<accession>A0A099BB18</accession>
<keyword evidence="1" id="KW-0732">Signal</keyword>